<reference evidence="2" key="1">
    <citation type="journal article" date="2019" name="Int. J. Syst. Evol. Microbiol.">
        <title>The Global Catalogue of Microorganisms (GCM) 10K type strain sequencing project: providing services to taxonomists for standard genome sequencing and annotation.</title>
        <authorList>
            <consortium name="The Broad Institute Genomics Platform"/>
            <consortium name="The Broad Institute Genome Sequencing Center for Infectious Disease"/>
            <person name="Wu L."/>
            <person name="Ma J."/>
        </authorList>
    </citation>
    <scope>NUCLEOTIDE SEQUENCE [LARGE SCALE GENOMIC DNA]</scope>
    <source>
        <strain evidence="2">CCUG 53903</strain>
    </source>
</reference>
<sequence length="131" mass="13260">MIAEAISFRVAAMQGRLNRLDEGADPASILVFGGTRPGAGSGPGVAALATISLTRPAGTINPVTGELTLTQEQDGFILVTGVAAWCRVINGEGAFCFDMDAGPEGSSAEAQFATTQLYAGGALRLVSCVLG</sequence>
<name>A0ABW2S6P3_9BURK</name>
<protein>
    <submittedName>
        <fullName evidence="1">Uncharacterized protein</fullName>
    </submittedName>
</protein>
<dbReference type="Proteomes" id="UP001596457">
    <property type="component" value="Unassembled WGS sequence"/>
</dbReference>
<evidence type="ECO:0000313" key="2">
    <source>
        <dbReference type="Proteomes" id="UP001596457"/>
    </source>
</evidence>
<accession>A0ABW2S6P3</accession>
<keyword evidence="2" id="KW-1185">Reference proteome</keyword>
<dbReference type="EMBL" id="JBHTBZ010000005">
    <property type="protein sequence ID" value="MFC7459190.1"/>
    <property type="molecule type" value="Genomic_DNA"/>
</dbReference>
<dbReference type="RefSeq" id="WP_382198342.1">
    <property type="nucleotide sequence ID" value="NZ_JBHTBZ010000005.1"/>
</dbReference>
<evidence type="ECO:0000313" key="1">
    <source>
        <dbReference type="EMBL" id="MFC7459190.1"/>
    </source>
</evidence>
<gene>
    <name evidence="1" type="ORF">ACFQU0_01965</name>
</gene>
<comment type="caution">
    <text evidence="1">The sequence shown here is derived from an EMBL/GenBank/DDBJ whole genome shotgun (WGS) entry which is preliminary data.</text>
</comment>
<proteinExistence type="predicted"/>
<organism evidence="1 2">
    <name type="scientific">Hydrogenophaga defluvii</name>
    <dbReference type="NCBI Taxonomy" id="249410"/>
    <lineage>
        <taxon>Bacteria</taxon>
        <taxon>Pseudomonadati</taxon>
        <taxon>Pseudomonadota</taxon>
        <taxon>Betaproteobacteria</taxon>
        <taxon>Burkholderiales</taxon>
        <taxon>Comamonadaceae</taxon>
        <taxon>Hydrogenophaga</taxon>
    </lineage>
</organism>